<accession>A0A024TD46</accession>
<proteinExistence type="inferred from homology"/>
<dbReference type="GO" id="GO:0031267">
    <property type="term" value="F:small GTPase binding"/>
    <property type="evidence" value="ECO:0007669"/>
    <property type="project" value="InterPro"/>
</dbReference>
<dbReference type="Pfam" id="PF18787">
    <property type="entry name" value="CRM1_repeat_3"/>
    <property type="match status" value="1"/>
</dbReference>
<dbReference type="Pfam" id="PF18777">
    <property type="entry name" value="CRM1_repeat"/>
    <property type="match status" value="1"/>
</dbReference>
<dbReference type="Pfam" id="PF03810">
    <property type="entry name" value="IBN_N"/>
    <property type="match status" value="1"/>
</dbReference>
<dbReference type="Gene3D" id="1.25.10.10">
    <property type="entry name" value="Leucine-rich Repeat Variant"/>
    <property type="match status" value="1"/>
</dbReference>
<dbReference type="GO" id="GO:0005737">
    <property type="term" value="C:cytoplasm"/>
    <property type="evidence" value="ECO:0007669"/>
    <property type="project" value="TreeGrafter"/>
</dbReference>
<dbReference type="VEuPathDB" id="FungiDB:H310_13508"/>
<dbReference type="InterPro" id="IPR041123">
    <property type="entry name" value="CRM1_repeat"/>
</dbReference>
<dbReference type="InterPro" id="IPR011989">
    <property type="entry name" value="ARM-like"/>
</dbReference>
<dbReference type="Pfam" id="PF18784">
    <property type="entry name" value="CRM1_repeat_2"/>
    <property type="match status" value="1"/>
</dbReference>
<dbReference type="InterPro" id="IPR014877">
    <property type="entry name" value="XPO1_C_dom"/>
</dbReference>
<evidence type="ECO:0000256" key="2">
    <source>
        <dbReference type="ARBA" id="ARBA00009466"/>
    </source>
</evidence>
<organism evidence="7">
    <name type="scientific">Aphanomyces invadans</name>
    <dbReference type="NCBI Taxonomy" id="157072"/>
    <lineage>
        <taxon>Eukaryota</taxon>
        <taxon>Sar</taxon>
        <taxon>Stramenopiles</taxon>
        <taxon>Oomycota</taxon>
        <taxon>Saprolegniomycetes</taxon>
        <taxon>Saprolegniales</taxon>
        <taxon>Verrucalvaceae</taxon>
        <taxon>Aphanomyces</taxon>
    </lineage>
</organism>
<dbReference type="RefSeq" id="XP_008879252.1">
    <property type="nucleotide sequence ID" value="XM_008881030.1"/>
</dbReference>
<dbReference type="PROSITE" id="PS50166">
    <property type="entry name" value="IMPORTIN_B_NT"/>
    <property type="match status" value="1"/>
</dbReference>
<evidence type="ECO:0000313" key="7">
    <source>
        <dbReference type="EMBL" id="ETV92090.1"/>
    </source>
</evidence>
<dbReference type="InterPro" id="IPR013598">
    <property type="entry name" value="Exportin-1/Importin-b-like"/>
</dbReference>
<comment type="similarity">
    <text evidence="2">Belongs to the exportin family.</text>
</comment>
<feature type="domain" description="Importin N-terminal" evidence="6">
    <location>
        <begin position="38"/>
        <end position="104"/>
    </location>
</feature>
<dbReference type="SUPFAM" id="SSF48371">
    <property type="entry name" value="ARM repeat"/>
    <property type="match status" value="2"/>
</dbReference>
<protein>
    <recommendedName>
        <fullName evidence="6">Importin N-terminal domain-containing protein</fullName>
    </recommendedName>
</protein>
<dbReference type="STRING" id="157072.A0A024TD46"/>
<comment type="subcellular location">
    <subcellularLocation>
        <location evidence="1">Nucleus</location>
    </subcellularLocation>
</comment>
<gene>
    <name evidence="7" type="ORF">H310_13508</name>
</gene>
<dbReference type="InterPro" id="IPR041235">
    <property type="entry name" value="Exp1_repeat_2"/>
</dbReference>
<dbReference type="GO" id="GO:0005049">
    <property type="term" value="F:nuclear export signal receptor activity"/>
    <property type="evidence" value="ECO:0007669"/>
    <property type="project" value="InterPro"/>
</dbReference>
<dbReference type="AlphaFoldDB" id="A0A024TD46"/>
<sequence>MEQVGAKLLDMNAPLDVAMLDEVVACMQNPNNPHHAMANEIMVAFQGHQDSWTRVSQILETSTYQPTKYFGLQILEDAIKYKWFIMPKEQREGIKQYIVGKILTLAADETTMRKERLFINKLNLVLVQVLKHEWPKNWPTFITDICTSSQKSEVLCENNMLILKLLSEEIFDFSKDQMTEKKTKALKESLNHEFVQIFRLCEFVLDKSTHIPLLTITLQTLLRFLSWIPLGFIFETNLVETLVKKFFATQAFRNDTIACLSEIATLTDVPQTYDNVYVQMYLAILHELARIVPPGHSMERIHHLDSVFVQGLSLFFTNFFRHHIRVIEQPITRPSDEAHIALLTGFQYLISISEVDDENIFKICLDYWHLLTRDLYSLDQNQAQSHGMNVLALTRRAAEPDPLSRKSLLKVILSRLRVVMISKMVKPSEVLIVEDENGEIVRETTKDTEALSQYKTMHEGLVYLTHLDYDDTETIMLEKLTDQVEGNGWSWNNLNTLCWAIGSISGAMSEENEKRFLVTVIKDLLGLCEMKRGKDNKAVVASNIMYVVGQYPRFLRAHWKFLKTVVNKLFEFMHELHPGVQDMACDTFLKIAQKCRRKFVVLQPGEPYPFVEELMMELPKTVSDLEPHQLHTFYEAVASMLAAETVPARKDTLVAELMKLPNAAWQNLMQQAAQNVDVLFDPQAVKEIVKIIRTNGNVCKAIGPNGFNSQMGAIFQDLLNVYRTYTQRIAQRVAHGGEHATKTSEVRSLRNAKKESLRLFEAFVEHSSADENGRQTIARHFLPLLLEVVLSDYKTTVANAKESEVLTLLATCISKLKHAVAPSAPGMLEAVFECTLEMITRNFEDFPEHRVNFFKLLKAVNEFCVEALFNIPAEHFKLVVDSIVWAFKHTERTVADTGLETLFALLLNVRENETLAASFYRSFYLSLLQDILVVLTDRLHKFGFKMHAALLKHMFSLVEMNQVHVPLWESLPGMPPVMPPGQTNSQFLKEYVANMISTSFPNMSPAQVRAFVVGCFDMTKDLPAFKKHLRDFLVNIKEFAGEDNADLFLEENLAMSQERLHQDTIARLAVPGLVNLYERPDGNADDMSDL</sequence>
<dbReference type="PANTHER" id="PTHR11223:SF2">
    <property type="entry name" value="EXPORTIN-1"/>
    <property type="match status" value="1"/>
</dbReference>
<dbReference type="GO" id="GO:0006611">
    <property type="term" value="P:protein export from nucleus"/>
    <property type="evidence" value="ECO:0007669"/>
    <property type="project" value="InterPro"/>
</dbReference>
<evidence type="ECO:0000256" key="4">
    <source>
        <dbReference type="ARBA" id="ARBA00022927"/>
    </source>
</evidence>
<dbReference type="GO" id="GO:0000055">
    <property type="term" value="P:ribosomal large subunit export from nucleus"/>
    <property type="evidence" value="ECO:0007669"/>
    <property type="project" value="TreeGrafter"/>
</dbReference>
<dbReference type="GO" id="GO:0005634">
    <property type="term" value="C:nucleus"/>
    <property type="evidence" value="ECO:0007669"/>
    <property type="project" value="UniProtKB-SubCell"/>
</dbReference>
<dbReference type="eggNOG" id="KOG2020">
    <property type="taxonomic scope" value="Eukaryota"/>
</dbReference>
<reference evidence="7" key="1">
    <citation type="submission" date="2013-12" db="EMBL/GenBank/DDBJ databases">
        <title>The Genome Sequence of Aphanomyces invadans NJM9701.</title>
        <authorList>
            <consortium name="The Broad Institute Genomics Platform"/>
            <person name="Russ C."/>
            <person name="Tyler B."/>
            <person name="van West P."/>
            <person name="Dieguez-Uribeondo J."/>
            <person name="Young S.K."/>
            <person name="Zeng Q."/>
            <person name="Gargeya S."/>
            <person name="Fitzgerald M."/>
            <person name="Abouelleil A."/>
            <person name="Alvarado L."/>
            <person name="Chapman S.B."/>
            <person name="Gainer-Dewar J."/>
            <person name="Goldberg J."/>
            <person name="Griggs A."/>
            <person name="Gujja S."/>
            <person name="Hansen M."/>
            <person name="Howarth C."/>
            <person name="Imamovic A."/>
            <person name="Ireland A."/>
            <person name="Larimer J."/>
            <person name="McCowan C."/>
            <person name="Murphy C."/>
            <person name="Pearson M."/>
            <person name="Poon T.W."/>
            <person name="Priest M."/>
            <person name="Roberts A."/>
            <person name="Saif S."/>
            <person name="Shea T."/>
            <person name="Sykes S."/>
            <person name="Wortman J."/>
            <person name="Nusbaum C."/>
            <person name="Birren B."/>
        </authorList>
    </citation>
    <scope>NUCLEOTIDE SEQUENCE [LARGE SCALE GENOMIC DNA]</scope>
    <source>
        <strain evidence="7">NJM9701</strain>
    </source>
</reference>
<dbReference type="SMART" id="SM00913">
    <property type="entry name" value="IBN_N"/>
    <property type="match status" value="1"/>
</dbReference>
<dbReference type="InterPro" id="IPR016024">
    <property type="entry name" value="ARM-type_fold"/>
</dbReference>
<dbReference type="Pfam" id="PF08767">
    <property type="entry name" value="CRM1_C"/>
    <property type="match status" value="1"/>
</dbReference>
<evidence type="ECO:0000256" key="3">
    <source>
        <dbReference type="ARBA" id="ARBA00022448"/>
    </source>
</evidence>
<dbReference type="Pfam" id="PF08389">
    <property type="entry name" value="Xpo1"/>
    <property type="match status" value="1"/>
</dbReference>
<evidence type="ECO:0000259" key="6">
    <source>
        <dbReference type="PROSITE" id="PS50166"/>
    </source>
</evidence>
<dbReference type="GeneID" id="20090558"/>
<dbReference type="InterPro" id="IPR045065">
    <property type="entry name" value="XPO1/5"/>
</dbReference>
<dbReference type="GO" id="GO:0000056">
    <property type="term" value="P:ribosomal small subunit export from nucleus"/>
    <property type="evidence" value="ECO:0007669"/>
    <property type="project" value="TreeGrafter"/>
</dbReference>
<dbReference type="FunFam" id="1.25.10.10:FF:000022">
    <property type="entry name" value="protein EXPORTIN 1A"/>
    <property type="match status" value="1"/>
</dbReference>
<evidence type="ECO:0000256" key="5">
    <source>
        <dbReference type="ARBA" id="ARBA00023242"/>
    </source>
</evidence>
<dbReference type="EMBL" id="KI914003">
    <property type="protein sequence ID" value="ETV92090.1"/>
    <property type="molecule type" value="Genomic_DNA"/>
</dbReference>
<name>A0A024TD46_9STRA</name>
<evidence type="ECO:0000256" key="1">
    <source>
        <dbReference type="ARBA" id="ARBA00004123"/>
    </source>
</evidence>
<dbReference type="OrthoDB" id="27218at2759"/>
<keyword evidence="3" id="KW-0813">Transport</keyword>
<dbReference type="InterPro" id="IPR001494">
    <property type="entry name" value="Importin-beta_N"/>
</dbReference>
<dbReference type="PANTHER" id="PTHR11223">
    <property type="entry name" value="EXPORTIN 1/5"/>
    <property type="match status" value="1"/>
</dbReference>
<dbReference type="InterPro" id="IPR040485">
    <property type="entry name" value="XPO1_repeat_3"/>
</dbReference>
<dbReference type="SMART" id="SM01102">
    <property type="entry name" value="CRM1_C"/>
    <property type="match status" value="1"/>
</dbReference>
<keyword evidence="5" id="KW-0539">Nucleus</keyword>
<keyword evidence="4" id="KW-0653">Protein transport</keyword>